<dbReference type="Pfam" id="PF01751">
    <property type="entry name" value="Toprim"/>
    <property type="match status" value="1"/>
</dbReference>
<dbReference type="RefSeq" id="YP_001950209.1">
    <property type="nucleotide sequence ID" value="NC_010811.2"/>
</dbReference>
<evidence type="ECO:0000256" key="6">
    <source>
        <dbReference type="ARBA" id="ARBA00023029"/>
    </source>
</evidence>
<dbReference type="PRINTS" id="PR00418">
    <property type="entry name" value="TPI2FAMILY"/>
</dbReference>
<dbReference type="NCBIfam" id="TIGR01443">
    <property type="entry name" value="intein_Cterm"/>
    <property type="match status" value="1"/>
</dbReference>
<keyword evidence="7" id="KW-0238">DNA-binding</keyword>
<dbReference type="KEGG" id="vg:6369910"/>
<dbReference type="Proteomes" id="UP000001034">
    <property type="component" value="Segment"/>
</dbReference>
<proteinExistence type="inferred from homology"/>
<comment type="catalytic activity">
    <reaction evidence="1">
        <text>ATP-dependent breakage, passage and rejoining of double-stranded DNA.</text>
        <dbReference type="EC" id="5.6.2.2"/>
    </reaction>
</comment>
<dbReference type="PRINTS" id="PR01159">
    <property type="entry name" value="DNAGYRASEB"/>
</dbReference>
<dbReference type="SUPFAM" id="SSF51294">
    <property type="entry name" value="Hedgehog/intein (Hint) domain"/>
    <property type="match status" value="1"/>
</dbReference>
<dbReference type="GO" id="GO:0006265">
    <property type="term" value="P:DNA topological change"/>
    <property type="evidence" value="ECO:0007669"/>
    <property type="project" value="InterPro"/>
</dbReference>
<dbReference type="InterPro" id="IPR036890">
    <property type="entry name" value="HATPase_C_sf"/>
</dbReference>
<dbReference type="InterPro" id="IPR013506">
    <property type="entry name" value="Topo_IIA_bsu_dom2"/>
</dbReference>
<dbReference type="InterPro" id="IPR006171">
    <property type="entry name" value="TOPRIM_dom"/>
</dbReference>
<evidence type="ECO:0000256" key="7">
    <source>
        <dbReference type="ARBA" id="ARBA00023125"/>
    </source>
</evidence>
<dbReference type="SUPFAM" id="SSF56719">
    <property type="entry name" value="Type II DNA topoisomerase"/>
    <property type="match status" value="2"/>
</dbReference>
<feature type="region of interest" description="Disordered" evidence="9">
    <location>
        <begin position="819"/>
        <end position="882"/>
    </location>
</feature>
<evidence type="ECO:0000256" key="9">
    <source>
        <dbReference type="SAM" id="MobiDB-lite"/>
    </source>
</evidence>
<dbReference type="InterPro" id="IPR013760">
    <property type="entry name" value="Topo_IIA-like_dom_sf"/>
</dbReference>
<feature type="domain" description="DNA topoisomerase type IIA subunit B" evidence="10">
    <location>
        <begin position="251"/>
        <end position="396"/>
    </location>
</feature>
<dbReference type="SUPFAM" id="SSF54211">
    <property type="entry name" value="Ribosomal protein S5 domain 2-like"/>
    <property type="match status" value="1"/>
</dbReference>
<dbReference type="InterPro" id="IPR030934">
    <property type="entry name" value="Intein_C"/>
</dbReference>
<dbReference type="InterPro" id="IPR001241">
    <property type="entry name" value="Topo_IIA"/>
</dbReference>
<dbReference type="Pfam" id="PF00204">
    <property type="entry name" value="DNA_gyraseB"/>
    <property type="match status" value="1"/>
</dbReference>
<dbReference type="EMBL" id="AB366653">
    <property type="protein sequence ID" value="BAG41779.1"/>
    <property type="molecule type" value="Genomic_DNA"/>
</dbReference>
<protein>
    <recommendedName>
        <fullName evidence="3">DNA topoisomerase (ATP-hydrolyzing)</fullName>
        <ecNumber evidence="3">5.6.2.2</ecNumber>
    </recommendedName>
</protein>
<dbReference type="PANTHER" id="PTHR45866:SF1">
    <property type="entry name" value="DNA GYRASE SUBUNIT B, MITOCHONDRIAL"/>
    <property type="match status" value="1"/>
</dbReference>
<keyword evidence="4" id="KW-0547">Nucleotide-binding</keyword>
<feature type="compositionally biased region" description="Low complexity" evidence="9">
    <location>
        <begin position="832"/>
        <end position="848"/>
    </location>
</feature>
<dbReference type="InterPro" id="IPR018522">
    <property type="entry name" value="TopoIIA_CS"/>
</dbReference>
<dbReference type="InterPro" id="IPR020568">
    <property type="entry name" value="Ribosomal_Su5_D2-typ_SF"/>
</dbReference>
<dbReference type="Gene3D" id="3.30.565.10">
    <property type="entry name" value="Histidine kinase-like ATPase, C-terminal domain"/>
    <property type="match status" value="1"/>
</dbReference>
<dbReference type="GeneID" id="6369910"/>
<evidence type="ECO:0000259" key="11">
    <source>
        <dbReference type="Pfam" id="PF01751"/>
    </source>
</evidence>
<dbReference type="InterPro" id="IPR000565">
    <property type="entry name" value="Topo_IIA_B"/>
</dbReference>
<evidence type="ECO:0000256" key="8">
    <source>
        <dbReference type="ARBA" id="ARBA00023235"/>
    </source>
</evidence>
<dbReference type="Gene3D" id="3.30.230.10">
    <property type="match status" value="1"/>
</dbReference>
<sequence length="882" mass="97846">MTTKKQTKYDSTSIETQRFPHNVRASPAMYIGGVDAYGLWTVTKELLDNGADEFMAQRNDAVFLHFDADGSYWVWDHGHGIPQGVKTFKLNLNGKVVTQKMPTMQAVFGELHTSGKYRSEAYAVSIGSHGVGSKGTNATAEYFDVWTLYEGRWSSIKFKKGELAQPVKECSAPKLPTGKPLKKGTLIHFKPDASIFSVKSFPPSMAVEWATVMSYMNPGLSIHLSSKKGAKTYLSKKGPQEYIEHRLAALKTEGERQMFVHHDDLSDVVLAFTNYDGCDIRGMTNSVTNGQGGKHVDSVTGAVYAGLKPWIKTKKVKEDGKVKVVPAFRETDLKEGLVGLVNAKLHKAQFSSQDKARLTDNRLGKDYEEAITKKFVAFFKENKALAQRLCDRATKLNELKTKFTMSKKAAATLNAVKRNGLPAKYAAFNSDTKVHDRELFLVEGDSAGGSLKDARLPYQAVLPLKGKVLNALKDNKGKALESDEIINILAAIGYDTKAADPLSKLTVGKIICLADPDPDGPFVADTQVRFRYKRTANDGQPQLATIECLAEMANTPGQEFEVPVYVNGKEQWAPATAQLERNVDTLVSMEIGGHKYKVSEDHKFLVIRTPSTRNREGLTFSEHLCFMRAADMNIGDRVYAPHMEQGRRDYNRQDKTSGHGFMAVNKLRVQKQSAPVPVYCLTVPRHHHFLLPSGVVSSNCHINSLLLGLFYKYLPDLFDKGMVYVSAAPEFYSIYKDQLVTGDTLSAVQVKLKKLKAPTSTAIHHLKGWGEASENLMRVLAADPATRRLIKIKAISHDDKVDFVKVMNEDVEYRRRMLGLPQNAKGDEDEAPPAAKKAPAKKAAQPKAIQMRARDGRPLRGKIIVKQPPVKKTGTRQRKEAA</sequence>
<keyword evidence="6" id="KW-0799">Topoisomerase</keyword>
<dbReference type="SMART" id="SM00433">
    <property type="entry name" value="TOP2c"/>
    <property type="match status" value="1"/>
</dbReference>
<organism evidence="12 13">
    <name type="scientific">Ralstonia phage phiRSL1</name>
    <dbReference type="NCBI Taxonomy" id="1980924"/>
    <lineage>
        <taxon>Viruses</taxon>
        <taxon>Duplodnaviria</taxon>
        <taxon>Heunggongvirae</taxon>
        <taxon>Uroviricota</taxon>
        <taxon>Caudoviricetes</taxon>
        <taxon>Mieseafarmvirus</taxon>
        <taxon>Mieseafarmvirus RSL1</taxon>
    </lineage>
</organism>
<evidence type="ECO:0000259" key="10">
    <source>
        <dbReference type="Pfam" id="PF00204"/>
    </source>
</evidence>
<evidence type="ECO:0000256" key="1">
    <source>
        <dbReference type="ARBA" id="ARBA00000185"/>
    </source>
</evidence>
<dbReference type="GO" id="GO:0003918">
    <property type="term" value="F:DNA topoisomerase type II (double strand cut, ATP-hydrolyzing) activity"/>
    <property type="evidence" value="ECO:0007669"/>
    <property type="project" value="UniProtKB-EC"/>
</dbReference>
<evidence type="ECO:0000313" key="12">
    <source>
        <dbReference type="EMBL" id="BAG41779.1"/>
    </source>
</evidence>
<dbReference type="Gene3D" id="3.40.50.670">
    <property type="match status" value="2"/>
</dbReference>
<comment type="similarity">
    <text evidence="2">Belongs to the type II topoisomerase GyrB family.</text>
</comment>
<dbReference type="PROSITE" id="PS50818">
    <property type="entry name" value="INTEIN_C_TER"/>
    <property type="match status" value="1"/>
</dbReference>
<evidence type="ECO:0000256" key="3">
    <source>
        <dbReference type="ARBA" id="ARBA00012895"/>
    </source>
</evidence>
<dbReference type="InterPro" id="IPR036844">
    <property type="entry name" value="Hint_dom_sf"/>
</dbReference>
<dbReference type="GO" id="GO:0003677">
    <property type="term" value="F:DNA binding"/>
    <property type="evidence" value="ECO:0007669"/>
    <property type="project" value="UniProtKB-KW"/>
</dbReference>
<evidence type="ECO:0000256" key="2">
    <source>
        <dbReference type="ARBA" id="ARBA00010708"/>
    </source>
</evidence>
<dbReference type="InterPro" id="IPR013759">
    <property type="entry name" value="Topo_IIA_B_C"/>
</dbReference>
<dbReference type="InterPro" id="IPR014721">
    <property type="entry name" value="Ribsml_uS5_D2-typ_fold_subgr"/>
</dbReference>
<accession>B2ZYK3</accession>
<dbReference type="OrthoDB" id="931at10239"/>
<dbReference type="GO" id="GO:0005524">
    <property type="term" value="F:ATP binding"/>
    <property type="evidence" value="ECO:0007669"/>
    <property type="project" value="UniProtKB-KW"/>
</dbReference>
<evidence type="ECO:0000313" key="13">
    <source>
        <dbReference type="Proteomes" id="UP000001034"/>
    </source>
</evidence>
<evidence type="ECO:0000256" key="4">
    <source>
        <dbReference type="ARBA" id="ARBA00022741"/>
    </source>
</evidence>
<keyword evidence="13" id="KW-1185">Reference proteome</keyword>
<dbReference type="PROSITE" id="PS00177">
    <property type="entry name" value="TOPOISOMERASE_II"/>
    <property type="match status" value="1"/>
</dbReference>
<dbReference type="EC" id="5.6.2.2" evidence="3"/>
<keyword evidence="5" id="KW-0067">ATP-binding</keyword>
<keyword evidence="8 12" id="KW-0413">Isomerase</keyword>
<evidence type="ECO:0000256" key="5">
    <source>
        <dbReference type="ARBA" id="ARBA00022840"/>
    </source>
</evidence>
<reference evidence="12 13" key="1">
    <citation type="journal article" date="2010" name="Virology">
        <title>A jumbo phage infecting the phytopathogen Ralstonia solanacearum defines a new lineage of the Myoviridae family.</title>
        <authorList>
            <person name="Yamada T."/>
            <person name="Satoh S."/>
            <person name="Ishikawa H."/>
            <person name="Fujiwara A."/>
            <person name="Kawasaki T."/>
            <person name="Fujie M."/>
            <person name="Ogata H."/>
        </authorList>
    </citation>
    <scope>NUCLEOTIDE SEQUENCE [LARGE SCALE GENOMIC DNA]</scope>
</reference>
<dbReference type="PANTHER" id="PTHR45866">
    <property type="entry name" value="DNA GYRASE/TOPOISOMERASE SUBUNIT B"/>
    <property type="match status" value="1"/>
</dbReference>
<dbReference type="SUPFAM" id="SSF55874">
    <property type="entry name" value="ATPase domain of HSP90 chaperone/DNA topoisomerase II/histidine kinase"/>
    <property type="match status" value="1"/>
</dbReference>
<name>B2ZYK3_9CAUD</name>
<gene>
    <name evidence="12" type="primary">gyrB</name>
</gene>
<feature type="domain" description="Toprim" evidence="11">
    <location>
        <begin position="438"/>
        <end position="520"/>
    </location>
</feature>